<comment type="caution">
    <text evidence="2">The sequence shown here is derived from an EMBL/GenBank/DDBJ whole genome shotgun (WGS) entry which is preliminary data.</text>
</comment>
<feature type="region of interest" description="Disordered" evidence="1">
    <location>
        <begin position="1"/>
        <end position="42"/>
    </location>
</feature>
<dbReference type="Proteomes" id="UP001066276">
    <property type="component" value="Chromosome 3_2"/>
</dbReference>
<gene>
    <name evidence="2" type="ORF">NDU88_002020</name>
</gene>
<evidence type="ECO:0000313" key="2">
    <source>
        <dbReference type="EMBL" id="KAJ1176753.1"/>
    </source>
</evidence>
<protein>
    <submittedName>
        <fullName evidence="2">Uncharacterized protein</fullName>
    </submittedName>
</protein>
<sequence length="91" mass="9416">MERLITDAGYAPAPPGAGAPGDRRAGGEVGHSGAVEPQDKFRTLHCGAPVTASGEGNTHNRGPVHPMEAGRDYVTGWAAGNWLVTTALKRL</sequence>
<dbReference type="EMBL" id="JANPWB010000006">
    <property type="protein sequence ID" value="KAJ1176753.1"/>
    <property type="molecule type" value="Genomic_DNA"/>
</dbReference>
<proteinExistence type="predicted"/>
<dbReference type="AlphaFoldDB" id="A0AAV7TLU6"/>
<evidence type="ECO:0000313" key="3">
    <source>
        <dbReference type="Proteomes" id="UP001066276"/>
    </source>
</evidence>
<accession>A0AAV7TLU6</accession>
<reference evidence="2" key="1">
    <citation type="journal article" date="2022" name="bioRxiv">
        <title>Sequencing and chromosome-scale assembly of the giantPleurodeles waltlgenome.</title>
        <authorList>
            <person name="Brown T."/>
            <person name="Elewa A."/>
            <person name="Iarovenko S."/>
            <person name="Subramanian E."/>
            <person name="Araus A.J."/>
            <person name="Petzold A."/>
            <person name="Susuki M."/>
            <person name="Suzuki K.-i.T."/>
            <person name="Hayashi T."/>
            <person name="Toyoda A."/>
            <person name="Oliveira C."/>
            <person name="Osipova E."/>
            <person name="Leigh N.D."/>
            <person name="Simon A."/>
            <person name="Yun M.H."/>
        </authorList>
    </citation>
    <scope>NUCLEOTIDE SEQUENCE</scope>
    <source>
        <strain evidence="2">20211129_DDA</strain>
        <tissue evidence="2">Liver</tissue>
    </source>
</reference>
<organism evidence="2 3">
    <name type="scientific">Pleurodeles waltl</name>
    <name type="common">Iberian ribbed newt</name>
    <dbReference type="NCBI Taxonomy" id="8319"/>
    <lineage>
        <taxon>Eukaryota</taxon>
        <taxon>Metazoa</taxon>
        <taxon>Chordata</taxon>
        <taxon>Craniata</taxon>
        <taxon>Vertebrata</taxon>
        <taxon>Euteleostomi</taxon>
        <taxon>Amphibia</taxon>
        <taxon>Batrachia</taxon>
        <taxon>Caudata</taxon>
        <taxon>Salamandroidea</taxon>
        <taxon>Salamandridae</taxon>
        <taxon>Pleurodelinae</taxon>
        <taxon>Pleurodeles</taxon>
    </lineage>
</organism>
<name>A0AAV7TLU6_PLEWA</name>
<evidence type="ECO:0000256" key="1">
    <source>
        <dbReference type="SAM" id="MobiDB-lite"/>
    </source>
</evidence>
<keyword evidence="3" id="KW-1185">Reference proteome</keyword>